<dbReference type="AlphaFoldDB" id="A0A0B2PN33"/>
<sequence length="486" mass="54678">MEWCIREALMSHPKISCATTMTETLNIVKDGQECSPQLESLFYRLQSEANGHENVVNNGFSSESNGHGATGRCQRVFRDILASEKFSSLCKVLLENFRGMKPETVFDFSLINSRMKGQAYEQSPTLFLSDFQQVWRKLQNTGNQIVAMARSLSNMSKASFCEQVGISAQSSFEDEKQVLCNQESISHMKPEQTVECVAFKVGNCWHCGDKADGIDCLVCDSCEEMYHLSCIEPAVKEIPRKSWFCANCTANGIGCRHKNCVVCEQLNVLKTLDDFVGEENFPTNEETLNELEEYSNCTYDGIQVSTDGRNSSNCKICKMAVDGEKVKICGHSFCPSKYYHVRCLSSKQLKSYGNCWYCPSCICQVCLTDKDDDKIVLCDGCDHAYHIYCMKPPQNSIPKGKWFCIKCEAGIQAIRQARKAYESKKGKVGQNDSKPNEDIDKKWNKKRGRESDKVGGMMDMLINAANTLNSEEDMNAMLIDSKKTLT</sequence>
<keyword evidence="7" id="KW-0808">Transferase</keyword>
<dbReference type="Gene3D" id="2.30.30.1150">
    <property type="match status" value="1"/>
</dbReference>
<dbReference type="SMART" id="SM00249">
    <property type="entry name" value="PHD"/>
    <property type="match status" value="3"/>
</dbReference>
<dbReference type="InterPro" id="IPR011011">
    <property type="entry name" value="Znf_FYVE_PHD"/>
</dbReference>
<keyword evidence="1" id="KW-0479">Metal-binding</keyword>
<dbReference type="InterPro" id="IPR013083">
    <property type="entry name" value="Znf_RING/FYVE/PHD"/>
</dbReference>
<dbReference type="PROSITE" id="PS50016">
    <property type="entry name" value="ZF_PHD_2"/>
    <property type="match status" value="2"/>
</dbReference>
<keyword evidence="7" id="KW-0489">Methyltransferase</keyword>
<evidence type="ECO:0000256" key="4">
    <source>
        <dbReference type="PROSITE-ProRule" id="PRU00146"/>
    </source>
</evidence>
<feature type="domain" description="PHD-type" evidence="6">
    <location>
        <begin position="201"/>
        <end position="251"/>
    </location>
</feature>
<dbReference type="PROSITE" id="PS01359">
    <property type="entry name" value="ZF_PHD_1"/>
    <property type="match status" value="1"/>
</dbReference>
<feature type="region of interest" description="Disordered" evidence="5">
    <location>
        <begin position="422"/>
        <end position="451"/>
    </location>
</feature>
<dbReference type="SUPFAM" id="SSF57903">
    <property type="entry name" value="FYVE/PHD zinc finger"/>
    <property type="match status" value="3"/>
</dbReference>
<protein>
    <submittedName>
        <fullName evidence="7">Histone-lysine N-methyltransferase MLL2</fullName>
    </submittedName>
</protein>
<dbReference type="PANTHER" id="PTHR47162">
    <property type="entry name" value="OS02G0192300 PROTEIN"/>
    <property type="match status" value="1"/>
</dbReference>
<organism evidence="7">
    <name type="scientific">Glycine soja</name>
    <name type="common">Wild soybean</name>
    <dbReference type="NCBI Taxonomy" id="3848"/>
    <lineage>
        <taxon>Eukaryota</taxon>
        <taxon>Viridiplantae</taxon>
        <taxon>Streptophyta</taxon>
        <taxon>Embryophyta</taxon>
        <taxon>Tracheophyta</taxon>
        <taxon>Spermatophyta</taxon>
        <taxon>Magnoliopsida</taxon>
        <taxon>eudicotyledons</taxon>
        <taxon>Gunneridae</taxon>
        <taxon>Pentapetalae</taxon>
        <taxon>rosids</taxon>
        <taxon>fabids</taxon>
        <taxon>Fabales</taxon>
        <taxon>Fabaceae</taxon>
        <taxon>Papilionoideae</taxon>
        <taxon>50 kb inversion clade</taxon>
        <taxon>NPAAA clade</taxon>
        <taxon>indigoferoid/millettioid clade</taxon>
        <taxon>Phaseoleae</taxon>
        <taxon>Glycine</taxon>
        <taxon>Glycine subgen. Soja</taxon>
    </lineage>
</organism>
<accession>A0A0B2PN33</accession>
<dbReference type="Pfam" id="PF00628">
    <property type="entry name" value="PHD"/>
    <property type="match status" value="2"/>
</dbReference>
<evidence type="ECO:0000259" key="6">
    <source>
        <dbReference type="PROSITE" id="PS50016"/>
    </source>
</evidence>
<reference evidence="7" key="1">
    <citation type="submission" date="2014-07" db="EMBL/GenBank/DDBJ databases">
        <title>Identification of a novel salt tolerance gene in wild soybean by whole-genome sequencing.</title>
        <authorList>
            <person name="Lam H.-M."/>
            <person name="Qi X."/>
            <person name="Li M.-W."/>
            <person name="Liu X."/>
            <person name="Xie M."/>
            <person name="Ni M."/>
            <person name="Xu X."/>
        </authorList>
    </citation>
    <scope>NUCLEOTIDE SEQUENCE [LARGE SCALE GENOMIC DNA]</scope>
    <source>
        <tissue evidence="7">Root</tissue>
    </source>
</reference>
<evidence type="ECO:0000313" key="7">
    <source>
        <dbReference type="EMBL" id="KHN09053.1"/>
    </source>
</evidence>
<dbReference type="Gene3D" id="3.30.40.10">
    <property type="entry name" value="Zinc/RING finger domain, C3HC4 (zinc finger)"/>
    <property type="match status" value="2"/>
</dbReference>
<keyword evidence="3" id="KW-0862">Zinc</keyword>
<evidence type="ECO:0000256" key="1">
    <source>
        <dbReference type="ARBA" id="ARBA00022723"/>
    </source>
</evidence>
<dbReference type="FunFam" id="2.30.30.1150:FF:000005">
    <property type="entry name" value="PHD finger protein EHD3 isoform A"/>
    <property type="match status" value="1"/>
</dbReference>
<evidence type="ECO:0000256" key="5">
    <source>
        <dbReference type="SAM" id="MobiDB-lite"/>
    </source>
</evidence>
<dbReference type="Proteomes" id="UP000053555">
    <property type="component" value="Unassembled WGS sequence"/>
</dbReference>
<dbReference type="InterPro" id="IPR001965">
    <property type="entry name" value="Znf_PHD"/>
</dbReference>
<dbReference type="GO" id="GO:0032259">
    <property type="term" value="P:methylation"/>
    <property type="evidence" value="ECO:0007669"/>
    <property type="project" value="UniProtKB-KW"/>
</dbReference>
<name>A0A0B2PN33_GLYSO</name>
<feature type="domain" description="PHD-type" evidence="6">
    <location>
        <begin position="360"/>
        <end position="410"/>
    </location>
</feature>
<evidence type="ECO:0000256" key="3">
    <source>
        <dbReference type="ARBA" id="ARBA00022833"/>
    </source>
</evidence>
<dbReference type="GO" id="GO:0008168">
    <property type="term" value="F:methyltransferase activity"/>
    <property type="evidence" value="ECO:0007669"/>
    <property type="project" value="UniProtKB-KW"/>
</dbReference>
<dbReference type="InterPro" id="IPR019786">
    <property type="entry name" value="Zinc_finger_PHD-type_CS"/>
</dbReference>
<dbReference type="PANTHER" id="PTHR47162:SF9">
    <property type="entry name" value="PHD FINGER PROTEIN EHD3-LIKE"/>
    <property type="match status" value="1"/>
</dbReference>
<keyword evidence="2 4" id="KW-0863">Zinc-finger</keyword>
<evidence type="ECO:0000256" key="2">
    <source>
        <dbReference type="ARBA" id="ARBA00022771"/>
    </source>
</evidence>
<dbReference type="InterPro" id="IPR019787">
    <property type="entry name" value="Znf_PHD-finger"/>
</dbReference>
<proteinExistence type="predicted"/>
<dbReference type="EMBL" id="KN665407">
    <property type="protein sequence ID" value="KHN09053.1"/>
    <property type="molecule type" value="Genomic_DNA"/>
</dbReference>
<gene>
    <name evidence="7" type="ORF">glysoja_044345</name>
</gene>
<dbReference type="GO" id="GO:0008270">
    <property type="term" value="F:zinc ion binding"/>
    <property type="evidence" value="ECO:0007669"/>
    <property type="project" value="UniProtKB-KW"/>
</dbReference>